<sequence length="129" mass="14634">MSSEPHAGLSREFIEQQRGRLLVLRNRLLGGEKANLARERGFQQEHGDEAGEEEERAQTLSQYEVDQALHDVDDRRVANIERALQKIAEGSYGLSDLSGEPIPQARLESTPEAILTVQEERRQEKDQAR</sequence>
<feature type="compositionally biased region" description="Basic and acidic residues" evidence="2">
    <location>
        <begin position="38"/>
        <end position="49"/>
    </location>
</feature>
<feature type="compositionally biased region" description="Basic and acidic residues" evidence="2">
    <location>
        <begin position="118"/>
        <end position="129"/>
    </location>
</feature>
<name>A0A368KIF8_9GAMM</name>
<comment type="caution">
    <text evidence="3">The sequence shown here is derived from an EMBL/GenBank/DDBJ whole genome shotgun (WGS) entry which is preliminary data.</text>
</comment>
<dbReference type="SUPFAM" id="SSF109635">
    <property type="entry name" value="DnaK suppressor protein DksA, alpha-hairpin domain"/>
    <property type="match status" value="1"/>
</dbReference>
<accession>A0A368KIF8</accession>
<dbReference type="Proteomes" id="UP000252387">
    <property type="component" value="Unassembled WGS sequence"/>
</dbReference>
<reference evidence="3 4" key="1">
    <citation type="submission" date="2018-05" db="EMBL/GenBank/DDBJ databases">
        <title>Draft genome sequence of Rhodanobacter denitrificans Yn1 isolated from gold copper mine.</title>
        <authorList>
            <person name="Yang N."/>
            <person name="Mazhar H.S."/>
            <person name="Rensing C."/>
        </authorList>
    </citation>
    <scope>NUCLEOTIDE SEQUENCE [LARGE SCALE GENOMIC DNA]</scope>
    <source>
        <strain evidence="3 4">Yn1</strain>
    </source>
</reference>
<dbReference type="RefSeq" id="WP_114340425.1">
    <property type="nucleotide sequence ID" value="NZ_QFWQ01000001.1"/>
</dbReference>
<gene>
    <name evidence="3" type="ORF">DEO45_00830</name>
</gene>
<dbReference type="Gene3D" id="1.20.120.910">
    <property type="entry name" value="DksA, coiled-coil domain"/>
    <property type="match status" value="1"/>
</dbReference>
<feature type="region of interest" description="Disordered" evidence="2">
    <location>
        <begin position="93"/>
        <end position="129"/>
    </location>
</feature>
<feature type="region of interest" description="Disordered" evidence="2">
    <location>
        <begin position="38"/>
        <end position="58"/>
    </location>
</feature>
<evidence type="ECO:0000256" key="1">
    <source>
        <dbReference type="PROSITE-ProRule" id="PRU00510"/>
    </source>
</evidence>
<feature type="zinc finger region" description="dksA C4-type" evidence="1">
    <location>
        <begin position="95"/>
        <end position="119"/>
    </location>
</feature>
<dbReference type="PROSITE" id="PS51128">
    <property type="entry name" value="ZF_DKSA_2"/>
    <property type="match status" value="1"/>
</dbReference>
<proteinExistence type="predicted"/>
<dbReference type="PANTHER" id="PTHR33823:SF4">
    <property type="entry name" value="GENERAL STRESS PROTEIN 16O"/>
    <property type="match status" value="1"/>
</dbReference>
<evidence type="ECO:0000313" key="3">
    <source>
        <dbReference type="EMBL" id="RCS31691.1"/>
    </source>
</evidence>
<keyword evidence="4" id="KW-1185">Reference proteome</keyword>
<dbReference type="OrthoDB" id="1121111at2"/>
<protein>
    <submittedName>
        <fullName evidence="3">TraR/DksA family transcriptional regulator</fullName>
    </submittedName>
</protein>
<dbReference type="PANTHER" id="PTHR33823">
    <property type="entry name" value="RNA POLYMERASE-BINDING TRANSCRIPTION FACTOR DKSA-RELATED"/>
    <property type="match status" value="1"/>
</dbReference>
<evidence type="ECO:0000313" key="4">
    <source>
        <dbReference type="Proteomes" id="UP000252387"/>
    </source>
</evidence>
<dbReference type="EMBL" id="QFWQ01000001">
    <property type="protein sequence ID" value="RCS31691.1"/>
    <property type="molecule type" value="Genomic_DNA"/>
</dbReference>
<dbReference type="AlphaFoldDB" id="A0A368KIF8"/>
<organism evidence="3 4">
    <name type="scientific">Rhodanobacter denitrificans</name>
    <dbReference type="NCBI Taxonomy" id="666685"/>
    <lineage>
        <taxon>Bacteria</taxon>
        <taxon>Pseudomonadati</taxon>
        <taxon>Pseudomonadota</taxon>
        <taxon>Gammaproteobacteria</taxon>
        <taxon>Lysobacterales</taxon>
        <taxon>Rhodanobacteraceae</taxon>
        <taxon>Rhodanobacter</taxon>
    </lineage>
</organism>
<dbReference type="InterPro" id="IPR037187">
    <property type="entry name" value="DnaK_N"/>
</dbReference>
<evidence type="ECO:0000256" key="2">
    <source>
        <dbReference type="SAM" id="MobiDB-lite"/>
    </source>
</evidence>